<keyword evidence="5" id="KW-0472">Membrane</keyword>
<dbReference type="OMA" id="WDALSIM"/>
<evidence type="ECO:0000256" key="3">
    <source>
        <dbReference type="ARBA" id="ARBA00022729"/>
    </source>
</evidence>
<sequence>PRLLLCYSSRDGPAHVKAVLQLGAFIQQHMATQVCLDLWDSLGVARDGSLSWHCQHIRDSDFVLVLCSRGLAPRAGPSLEDEEDEGADGGPNWAPDAAVQLVGEEVGRARARGQDLSKYLAAIFEYSDQADVPSQLRLVSNYTLPRDLLLLFSHLHGLAL</sequence>
<comment type="subcellular location">
    <subcellularLocation>
        <location evidence="1">Membrane</location>
        <topology evidence="1">Single-pass type I membrane protein</topology>
    </subcellularLocation>
</comment>
<evidence type="ECO:0000256" key="6">
    <source>
        <dbReference type="ARBA" id="ARBA00023170"/>
    </source>
</evidence>
<evidence type="ECO:0000256" key="5">
    <source>
        <dbReference type="ARBA" id="ARBA00023136"/>
    </source>
</evidence>
<evidence type="ECO:0000256" key="2">
    <source>
        <dbReference type="ARBA" id="ARBA00022692"/>
    </source>
</evidence>
<dbReference type="PANTHER" id="PTHR15583">
    <property type="entry name" value="INTERLEUKIN-17 RECEPTOR"/>
    <property type="match status" value="1"/>
</dbReference>
<keyword evidence="6" id="KW-0675">Receptor</keyword>
<dbReference type="Ensembl" id="ENSTNIT00000000779.1">
    <property type="protein sequence ID" value="ENSTNIP00000002499.1"/>
    <property type="gene ID" value="ENSTNIG00000000133.1"/>
</dbReference>
<evidence type="ECO:0000259" key="8">
    <source>
        <dbReference type="PROSITE" id="PS51534"/>
    </source>
</evidence>
<keyword evidence="10" id="KW-1185">Reference proteome</keyword>
<dbReference type="AlphaFoldDB" id="H3C2N1"/>
<protein>
    <recommendedName>
        <fullName evidence="8">SEFIR domain-containing protein</fullName>
    </recommendedName>
</protein>
<dbReference type="PANTHER" id="PTHR15583:SF17">
    <property type="entry name" value="INTERLEUKIN-17 RECEPTOR D ISOFORM X1"/>
    <property type="match status" value="1"/>
</dbReference>
<dbReference type="STRING" id="99883.ENSTNIP00000002499"/>
<dbReference type="Proteomes" id="UP000007303">
    <property type="component" value="Unassembled WGS sequence"/>
</dbReference>
<evidence type="ECO:0000256" key="7">
    <source>
        <dbReference type="ARBA" id="ARBA00023180"/>
    </source>
</evidence>
<dbReference type="GO" id="GO:0016020">
    <property type="term" value="C:membrane"/>
    <property type="evidence" value="ECO:0007669"/>
    <property type="project" value="UniProtKB-SubCell"/>
</dbReference>
<keyword evidence="4" id="KW-1133">Transmembrane helix</keyword>
<keyword evidence="2" id="KW-0812">Transmembrane</keyword>
<dbReference type="HOGENOM" id="CLU_106330_0_0_1"/>
<proteinExistence type="predicted"/>
<dbReference type="PROSITE" id="PS51534">
    <property type="entry name" value="SEFIR"/>
    <property type="match status" value="1"/>
</dbReference>
<dbReference type="GO" id="GO:0030368">
    <property type="term" value="F:interleukin-17 receptor activity"/>
    <property type="evidence" value="ECO:0007669"/>
    <property type="project" value="InterPro"/>
</dbReference>
<reference evidence="9" key="2">
    <citation type="submission" date="2025-08" db="UniProtKB">
        <authorList>
            <consortium name="Ensembl"/>
        </authorList>
    </citation>
    <scope>IDENTIFICATION</scope>
</reference>
<accession>H3C2N1</accession>
<organism evidence="9 10">
    <name type="scientific">Tetraodon nigroviridis</name>
    <name type="common">Spotted green pufferfish</name>
    <name type="synonym">Chelonodon nigroviridis</name>
    <dbReference type="NCBI Taxonomy" id="99883"/>
    <lineage>
        <taxon>Eukaryota</taxon>
        <taxon>Metazoa</taxon>
        <taxon>Chordata</taxon>
        <taxon>Craniata</taxon>
        <taxon>Vertebrata</taxon>
        <taxon>Euteleostomi</taxon>
        <taxon>Actinopterygii</taxon>
        <taxon>Neopterygii</taxon>
        <taxon>Teleostei</taxon>
        <taxon>Neoteleostei</taxon>
        <taxon>Acanthomorphata</taxon>
        <taxon>Eupercaria</taxon>
        <taxon>Tetraodontiformes</taxon>
        <taxon>Tetradontoidea</taxon>
        <taxon>Tetraodontidae</taxon>
        <taxon>Tetraodon</taxon>
    </lineage>
</organism>
<feature type="domain" description="SEFIR" evidence="8">
    <location>
        <begin position="1"/>
        <end position="153"/>
    </location>
</feature>
<evidence type="ECO:0000256" key="1">
    <source>
        <dbReference type="ARBA" id="ARBA00004479"/>
    </source>
</evidence>
<reference evidence="9" key="3">
    <citation type="submission" date="2025-09" db="UniProtKB">
        <authorList>
            <consortium name="Ensembl"/>
        </authorList>
    </citation>
    <scope>IDENTIFICATION</scope>
</reference>
<evidence type="ECO:0000256" key="4">
    <source>
        <dbReference type="ARBA" id="ARBA00022989"/>
    </source>
</evidence>
<keyword evidence="3" id="KW-0732">Signal</keyword>
<dbReference type="GeneTree" id="ENSGT00940000156669"/>
<keyword evidence="7" id="KW-0325">Glycoprotein</keyword>
<dbReference type="InterPro" id="IPR013568">
    <property type="entry name" value="SEFIR_dom"/>
</dbReference>
<evidence type="ECO:0000313" key="9">
    <source>
        <dbReference type="Ensembl" id="ENSTNIP00000002499.1"/>
    </source>
</evidence>
<reference evidence="10" key="1">
    <citation type="journal article" date="2004" name="Nature">
        <title>Genome duplication in the teleost fish Tetraodon nigroviridis reveals the early vertebrate proto-karyotype.</title>
        <authorList>
            <person name="Jaillon O."/>
            <person name="Aury J.-M."/>
            <person name="Brunet F."/>
            <person name="Petit J.-L."/>
            <person name="Stange-Thomann N."/>
            <person name="Mauceli E."/>
            <person name="Bouneau L."/>
            <person name="Fischer C."/>
            <person name="Ozouf-Costaz C."/>
            <person name="Bernot A."/>
            <person name="Nicaud S."/>
            <person name="Jaffe D."/>
            <person name="Fisher S."/>
            <person name="Lutfalla G."/>
            <person name="Dossat C."/>
            <person name="Segurens B."/>
            <person name="Dasilva C."/>
            <person name="Salanoubat M."/>
            <person name="Levy M."/>
            <person name="Boudet N."/>
            <person name="Castellano S."/>
            <person name="Anthouard V."/>
            <person name="Jubin C."/>
            <person name="Castelli V."/>
            <person name="Katinka M."/>
            <person name="Vacherie B."/>
            <person name="Biemont C."/>
            <person name="Skalli Z."/>
            <person name="Cattolico L."/>
            <person name="Poulain J."/>
            <person name="De Berardinis V."/>
            <person name="Cruaud C."/>
            <person name="Duprat S."/>
            <person name="Brottier P."/>
            <person name="Coutanceau J.-P."/>
            <person name="Gouzy J."/>
            <person name="Parra G."/>
            <person name="Lardier G."/>
            <person name="Chapple C."/>
            <person name="McKernan K.J."/>
            <person name="McEwan P."/>
            <person name="Bosak S."/>
            <person name="Kellis M."/>
            <person name="Volff J.-N."/>
            <person name="Guigo R."/>
            <person name="Zody M.C."/>
            <person name="Mesirov J."/>
            <person name="Lindblad-Toh K."/>
            <person name="Birren B."/>
            <person name="Nusbaum C."/>
            <person name="Kahn D."/>
            <person name="Robinson-Rechavi M."/>
            <person name="Laudet V."/>
            <person name="Schachter V."/>
            <person name="Quetier F."/>
            <person name="Saurin W."/>
            <person name="Scarpelli C."/>
            <person name="Wincker P."/>
            <person name="Lander E.S."/>
            <person name="Weissenbach J."/>
            <person name="Roest Crollius H."/>
        </authorList>
    </citation>
    <scope>NUCLEOTIDE SEQUENCE [LARGE SCALE GENOMIC DNA]</scope>
</reference>
<evidence type="ECO:0000313" key="10">
    <source>
        <dbReference type="Proteomes" id="UP000007303"/>
    </source>
</evidence>
<name>H3C2N1_TETNG</name>
<dbReference type="InterPro" id="IPR039465">
    <property type="entry name" value="IL-17_rcpt-like"/>
</dbReference>
<dbReference type="Gene3D" id="3.40.50.11530">
    <property type="match status" value="1"/>
</dbReference>
<dbReference type="Pfam" id="PF08357">
    <property type="entry name" value="SEFIR"/>
    <property type="match status" value="1"/>
</dbReference>
<dbReference type="InParanoid" id="H3C2N1"/>